<organism evidence="7 8">
    <name type="scientific">Chenopodium quinoa</name>
    <name type="common">Quinoa</name>
    <dbReference type="NCBI Taxonomy" id="63459"/>
    <lineage>
        <taxon>Eukaryota</taxon>
        <taxon>Viridiplantae</taxon>
        <taxon>Streptophyta</taxon>
        <taxon>Embryophyta</taxon>
        <taxon>Tracheophyta</taxon>
        <taxon>Spermatophyta</taxon>
        <taxon>Magnoliopsida</taxon>
        <taxon>eudicotyledons</taxon>
        <taxon>Gunneridae</taxon>
        <taxon>Pentapetalae</taxon>
        <taxon>Caryophyllales</taxon>
        <taxon>Chenopodiaceae</taxon>
        <taxon>Chenopodioideae</taxon>
        <taxon>Atripliceae</taxon>
        <taxon>Chenopodium</taxon>
    </lineage>
</organism>
<evidence type="ECO:0000256" key="2">
    <source>
        <dbReference type="ARBA" id="ARBA00022771"/>
    </source>
</evidence>
<evidence type="ECO:0000256" key="4">
    <source>
        <dbReference type="PROSITE-ProRule" id="PRU00175"/>
    </source>
</evidence>
<feature type="region of interest" description="Disordered" evidence="5">
    <location>
        <begin position="907"/>
        <end position="1003"/>
    </location>
</feature>
<feature type="domain" description="RING-type" evidence="6">
    <location>
        <begin position="83"/>
        <end position="122"/>
    </location>
</feature>
<accession>A0A803LWK5</accession>
<protein>
    <recommendedName>
        <fullName evidence="6">RING-type domain-containing protein</fullName>
    </recommendedName>
</protein>
<dbReference type="SMART" id="SM00184">
    <property type="entry name" value="RING"/>
    <property type="match status" value="1"/>
</dbReference>
<keyword evidence="2 4" id="KW-0863">Zinc-finger</keyword>
<feature type="region of interest" description="Disordered" evidence="5">
    <location>
        <begin position="407"/>
        <end position="449"/>
    </location>
</feature>
<feature type="region of interest" description="Disordered" evidence="5">
    <location>
        <begin position="288"/>
        <end position="311"/>
    </location>
</feature>
<dbReference type="Gramene" id="AUR62019856-RA">
    <property type="protein sequence ID" value="AUR62019856-RA:cds"/>
    <property type="gene ID" value="AUR62019856"/>
</dbReference>
<evidence type="ECO:0000313" key="7">
    <source>
        <dbReference type="EnsemblPlants" id="AUR62019856-RA:cds"/>
    </source>
</evidence>
<dbReference type="AlphaFoldDB" id="A0A803LWK5"/>
<evidence type="ECO:0000256" key="5">
    <source>
        <dbReference type="SAM" id="MobiDB-lite"/>
    </source>
</evidence>
<keyword evidence="3" id="KW-0862">Zinc</keyword>
<dbReference type="OMA" id="NTHREFM"/>
<feature type="region of interest" description="Disordered" evidence="5">
    <location>
        <begin position="1023"/>
        <end position="1064"/>
    </location>
</feature>
<reference evidence="7" key="1">
    <citation type="journal article" date="2017" name="Nature">
        <title>The genome of Chenopodium quinoa.</title>
        <authorList>
            <person name="Jarvis D.E."/>
            <person name="Ho Y.S."/>
            <person name="Lightfoot D.J."/>
            <person name="Schmoeckel S.M."/>
            <person name="Li B."/>
            <person name="Borm T.J.A."/>
            <person name="Ohyanagi H."/>
            <person name="Mineta K."/>
            <person name="Michell C.T."/>
            <person name="Saber N."/>
            <person name="Kharbatia N.M."/>
            <person name="Rupper R.R."/>
            <person name="Sharp A.R."/>
            <person name="Dally N."/>
            <person name="Boughton B.A."/>
            <person name="Woo Y.H."/>
            <person name="Gao G."/>
            <person name="Schijlen E.G.W.M."/>
            <person name="Guo X."/>
            <person name="Momin A.A."/>
            <person name="Negrao S."/>
            <person name="Al-Babili S."/>
            <person name="Gehring C."/>
            <person name="Roessner U."/>
            <person name="Jung C."/>
            <person name="Murphy K."/>
            <person name="Arold S.T."/>
            <person name="Gojobori T."/>
            <person name="van der Linden C.G."/>
            <person name="van Loo E.N."/>
            <person name="Jellen E.N."/>
            <person name="Maughan P.J."/>
            <person name="Tester M."/>
        </authorList>
    </citation>
    <scope>NUCLEOTIDE SEQUENCE [LARGE SCALE GENOMIC DNA]</scope>
    <source>
        <strain evidence="7">cv. PI 614886</strain>
    </source>
</reference>
<dbReference type="InterPro" id="IPR011011">
    <property type="entry name" value="Znf_FYVE_PHD"/>
</dbReference>
<dbReference type="PANTHER" id="PTHR15315">
    <property type="entry name" value="RING FINGER PROTEIN 41, 151"/>
    <property type="match status" value="1"/>
</dbReference>
<dbReference type="PROSITE" id="PS00518">
    <property type="entry name" value="ZF_RING_1"/>
    <property type="match status" value="1"/>
</dbReference>
<evidence type="ECO:0000313" key="8">
    <source>
        <dbReference type="Proteomes" id="UP000596660"/>
    </source>
</evidence>
<dbReference type="Gene3D" id="3.30.40.10">
    <property type="entry name" value="Zinc/RING finger domain, C3HC4 (zinc finger)"/>
    <property type="match status" value="2"/>
</dbReference>
<dbReference type="GO" id="GO:0061630">
    <property type="term" value="F:ubiquitin protein ligase activity"/>
    <property type="evidence" value="ECO:0007669"/>
    <property type="project" value="TreeGrafter"/>
</dbReference>
<reference evidence="7" key="2">
    <citation type="submission" date="2021-03" db="UniProtKB">
        <authorList>
            <consortium name="EnsemblPlants"/>
        </authorList>
    </citation>
    <scope>IDENTIFICATION</scope>
</reference>
<dbReference type="GO" id="GO:0016567">
    <property type="term" value="P:protein ubiquitination"/>
    <property type="evidence" value="ECO:0007669"/>
    <property type="project" value="TreeGrafter"/>
</dbReference>
<dbReference type="EnsemblPlants" id="AUR62019856-RA">
    <property type="protein sequence ID" value="AUR62019856-RA:cds"/>
    <property type="gene ID" value="AUR62019856"/>
</dbReference>
<dbReference type="InterPro" id="IPR001841">
    <property type="entry name" value="Znf_RING"/>
</dbReference>
<name>A0A803LWK5_CHEQI</name>
<evidence type="ECO:0000256" key="3">
    <source>
        <dbReference type="ARBA" id="ARBA00022833"/>
    </source>
</evidence>
<feature type="compositionally biased region" description="Basic and acidic residues" evidence="5">
    <location>
        <begin position="302"/>
        <end position="311"/>
    </location>
</feature>
<sequence>MEIELLNNVQSEEDTVEVDADAEISVRAGICVVYSSKERLHVLLFLKLVLIGVIRMRMDPKKLDRELFWYLSSDNLGAEGERCGICMDVVIDRGVLDCCQHWFCFVCIDNWATITNLCPLCQNEFQLITCVSVYDTIGSSNIDEDIDSRDDDWCVEGNNNTPSLPSYYIDENAVTCLDGDGCKMRSGSLTYEETMTLDTSIACDSCDIWYHAFCVGFDPESTGVDSWLCPRCLVNEVDQNSDLKEMNLRGNNVDRHHLADTSSGKVSIYVADSGETAVVVSRIDSEDAVDEPNMNGQSTGEPTDRCKDKQSGSDCCSSEMKKLPDQGIDAIQPKSHVLSAKFVNTVIKSEPDENESRMSLDLLSFASTFSDDKAKILSSGDECLHDASTNESLEDVKSDIALRLGVKRKRPENSSQTIDCNGHHEGKLEGASSSKKVKAQRRTRNTSLNDQADVCASENLKKNRKPIKRSVDEVDKNIIVKKSRPIDIMSIVQGVKSSTTNRSAREKEAGKCAKVEKSAAGLRVKKIMRRPGEEKESEAVVQKLRKEIREAVRNKPSDDIGKSILDPNLLTAFRAAVAGSVAEPAKKVSSAVVKAKKLMLQKGKARENLTKKIYATSSGKRRRAWDRDCEVEFWKHRCLTTSKPEKIETLRMVLNLLKRRPETKIADQTSEEDTKSPILSRLYLADTSLFPRKDDIKPLSVLKAAACSNHNNLLSSGESTMASLKRNENPALNNIASADDKKSVCASNRNGAVSGKLYASGHPDKVSSQKKTTGEMNDFKIDKRKWALEVLARKTASDVTGPMQQKQENAALKANYPLLAELPTDMKPELAPTRQNKIAISVRQTQLYRLTEHFLKMTNLSSIHRTAETELAVADAINIEKQVADRSNSKAVYLNLCSQEIRNRTNCSTSNTLAEPSPSSPVPPVGSRGYSESTLSSPVPVSSKDDQSSTSSPNSEAEAALRAAGLLSDSPPSSPLQKVADLSGDDRATSVNASKGKEEEGESKVKVVFSTLNTIVLNNASEAKEQDLLKTDTLSPPDLPACSNDTGTESSPMKDKVDSGDTSLDGECEELSVAECEALYGPEKEQSIKQFSDLFPAENSDLQTANNLNFSSSNQNKLTTDSVHSIIVGENSSDSSVFREKADREKNDLKVDKKSDHAESVQKKGINFLQYIFLVEAYIKEHIRPLCKSGVITVEQYRWAVGKTTEKVMKHHSKAKNANFLIKEGEKVKKLAGQYIETAKHKENK</sequence>
<dbReference type="SMART" id="SM00249">
    <property type="entry name" value="PHD"/>
    <property type="match status" value="1"/>
</dbReference>
<dbReference type="SUPFAM" id="SSF57850">
    <property type="entry name" value="RING/U-box"/>
    <property type="match status" value="1"/>
</dbReference>
<feature type="compositionally biased region" description="Basic residues" evidence="5">
    <location>
        <begin position="435"/>
        <end position="444"/>
    </location>
</feature>
<evidence type="ECO:0000256" key="1">
    <source>
        <dbReference type="ARBA" id="ARBA00022723"/>
    </source>
</evidence>
<dbReference type="SUPFAM" id="SSF57903">
    <property type="entry name" value="FYVE/PHD zinc finger"/>
    <property type="match status" value="1"/>
</dbReference>
<keyword evidence="8" id="KW-1185">Reference proteome</keyword>
<dbReference type="InterPro" id="IPR013083">
    <property type="entry name" value="Znf_RING/FYVE/PHD"/>
</dbReference>
<feature type="compositionally biased region" description="Polar residues" evidence="5">
    <location>
        <begin position="930"/>
        <end position="940"/>
    </location>
</feature>
<dbReference type="InterPro" id="IPR019787">
    <property type="entry name" value="Znf_PHD-finger"/>
</dbReference>
<dbReference type="Pfam" id="PF13639">
    <property type="entry name" value="zf-RING_2"/>
    <property type="match status" value="1"/>
</dbReference>
<proteinExistence type="predicted"/>
<dbReference type="Proteomes" id="UP000596660">
    <property type="component" value="Unplaced"/>
</dbReference>
<dbReference type="InterPro" id="IPR017907">
    <property type="entry name" value="Znf_RING_CS"/>
</dbReference>
<dbReference type="PROSITE" id="PS50089">
    <property type="entry name" value="ZF_RING_2"/>
    <property type="match status" value="1"/>
</dbReference>
<dbReference type="PANTHER" id="PTHR15315:SF26">
    <property type="entry name" value="E3 UBIQUITIN-PROTEIN LIGASE NRDP1"/>
    <property type="match status" value="1"/>
</dbReference>
<keyword evidence="1" id="KW-0479">Metal-binding</keyword>
<feature type="compositionally biased region" description="Low complexity" evidence="5">
    <location>
        <begin position="948"/>
        <end position="971"/>
    </location>
</feature>
<dbReference type="InterPro" id="IPR001965">
    <property type="entry name" value="Znf_PHD"/>
</dbReference>
<evidence type="ECO:0000259" key="6">
    <source>
        <dbReference type="PROSITE" id="PS50089"/>
    </source>
</evidence>
<dbReference type="GO" id="GO:0008270">
    <property type="term" value="F:zinc ion binding"/>
    <property type="evidence" value="ECO:0007669"/>
    <property type="project" value="UniProtKB-KW"/>
</dbReference>
<dbReference type="Pfam" id="PF00628">
    <property type="entry name" value="PHD"/>
    <property type="match status" value="1"/>
</dbReference>